<dbReference type="Proteomes" id="UP001629113">
    <property type="component" value="Unassembled WGS sequence"/>
</dbReference>
<dbReference type="EMBL" id="JBFCZG010000007">
    <property type="protein sequence ID" value="KAL3420061.1"/>
    <property type="molecule type" value="Genomic_DNA"/>
</dbReference>
<evidence type="ECO:0000256" key="4">
    <source>
        <dbReference type="SAM" id="MobiDB-lite"/>
    </source>
</evidence>
<name>A0ABR4P9R5_9HELO</name>
<evidence type="ECO:0000313" key="6">
    <source>
        <dbReference type="Proteomes" id="UP001629113"/>
    </source>
</evidence>
<keyword evidence="6" id="KW-1185">Reference proteome</keyword>
<dbReference type="Gene3D" id="3.90.550.10">
    <property type="entry name" value="Spore Coat Polysaccharide Biosynthesis Protein SpsA, Chain A"/>
    <property type="match status" value="1"/>
</dbReference>
<evidence type="ECO:0000256" key="1">
    <source>
        <dbReference type="ARBA" id="ARBA00005664"/>
    </source>
</evidence>
<evidence type="ECO:0000313" key="5">
    <source>
        <dbReference type="EMBL" id="KAL3420061.1"/>
    </source>
</evidence>
<feature type="region of interest" description="Disordered" evidence="4">
    <location>
        <begin position="374"/>
        <end position="429"/>
    </location>
</feature>
<comment type="similarity">
    <text evidence="1">Belongs to the glycosyltransferase 34 family.</text>
</comment>
<keyword evidence="3 5" id="KW-0808">Transferase</keyword>
<dbReference type="InterPro" id="IPR029044">
    <property type="entry name" value="Nucleotide-diphossugar_trans"/>
</dbReference>
<dbReference type="GO" id="GO:0016740">
    <property type="term" value="F:transferase activity"/>
    <property type="evidence" value="ECO:0007669"/>
    <property type="project" value="UniProtKB-KW"/>
</dbReference>
<feature type="compositionally biased region" description="Basic and acidic residues" evidence="4">
    <location>
        <begin position="374"/>
        <end position="415"/>
    </location>
</feature>
<dbReference type="InterPro" id="IPR008630">
    <property type="entry name" value="Glyco_trans_34"/>
</dbReference>
<dbReference type="PANTHER" id="PTHR31306">
    <property type="entry name" value="ALPHA-1,6-MANNOSYLTRANSFERASE MNN11-RELATED"/>
    <property type="match status" value="1"/>
</dbReference>
<accession>A0ABR4P9R5</accession>
<sequence>MKPIYLKSEDEILAREQTSPLRSRSFHQTPFYYETHRMFKKKTTKLVLCLLVGLAVFELLRLNASVMQSARTPTTKAHTTMSSEKSISKGLVGKVHACFGDCNPTYERALNTHLEHSEKMGHPMFVLREKILNGLWSKPAYILGLILAELSLPEEERLQWLLWNDADIVIMNPNIPLDIFIPPSPEFDNVNLLVTNDRHGLNNGVFLIRVNDWSVKLLSGIISYHFFRPQVELKYTEQSGMEEMIQDPYWKKSVVYVPQFWFNSYPVSVHREHKKDIRIYEYRPGALQIHFASNRDGKRPERMNSYMDKAEKAGDANAAYAPPLSESWYPGNITAFWDELRAKRAKEGPISETDGAATNYFPVKNEDGSYIKVDTLSEKETKEPGTQDKLGEKPSKESESPETETEVHEPTHETTQETGNGLAGDLGQS</sequence>
<evidence type="ECO:0000256" key="3">
    <source>
        <dbReference type="ARBA" id="ARBA00022679"/>
    </source>
</evidence>
<dbReference type="PANTHER" id="PTHR31306:SF8">
    <property type="entry name" value="GLYCOSYLTRANSFERASE FAMILY 34 PROTEIN"/>
    <property type="match status" value="1"/>
</dbReference>
<organism evidence="5 6">
    <name type="scientific">Phlyctema vagabunda</name>
    <dbReference type="NCBI Taxonomy" id="108571"/>
    <lineage>
        <taxon>Eukaryota</taxon>
        <taxon>Fungi</taxon>
        <taxon>Dikarya</taxon>
        <taxon>Ascomycota</taxon>
        <taxon>Pezizomycotina</taxon>
        <taxon>Leotiomycetes</taxon>
        <taxon>Helotiales</taxon>
        <taxon>Dermateaceae</taxon>
        <taxon>Phlyctema</taxon>
    </lineage>
</organism>
<keyword evidence="2" id="KW-0328">Glycosyltransferase</keyword>
<proteinExistence type="inferred from homology"/>
<protein>
    <submittedName>
        <fullName evidence="5">Galactosyl transferase gma12 mnn10 family protein</fullName>
    </submittedName>
</protein>
<evidence type="ECO:0000256" key="2">
    <source>
        <dbReference type="ARBA" id="ARBA00022676"/>
    </source>
</evidence>
<reference evidence="5 6" key="1">
    <citation type="submission" date="2024-06" db="EMBL/GenBank/DDBJ databases">
        <title>Complete genome of Phlyctema vagabunda strain 19-DSS-EL-015.</title>
        <authorList>
            <person name="Fiorenzani C."/>
        </authorList>
    </citation>
    <scope>NUCLEOTIDE SEQUENCE [LARGE SCALE GENOMIC DNA]</scope>
    <source>
        <strain evidence="5 6">19-DSS-EL-015</strain>
    </source>
</reference>
<gene>
    <name evidence="5" type="ORF">PVAG01_08560</name>
</gene>
<dbReference type="Pfam" id="PF05637">
    <property type="entry name" value="Glyco_transf_34"/>
    <property type="match status" value="1"/>
</dbReference>
<comment type="caution">
    <text evidence="5">The sequence shown here is derived from an EMBL/GenBank/DDBJ whole genome shotgun (WGS) entry which is preliminary data.</text>
</comment>